<feature type="region of interest" description="Disordered" evidence="1">
    <location>
        <begin position="1"/>
        <end position="25"/>
    </location>
</feature>
<dbReference type="EMBL" id="JAJVCN010000004">
    <property type="protein sequence ID" value="MCE7009890.1"/>
    <property type="molecule type" value="Genomic_DNA"/>
</dbReference>
<organism evidence="2 3">
    <name type="scientific">Kibdelosporangium philippinense</name>
    <dbReference type="NCBI Taxonomy" id="211113"/>
    <lineage>
        <taxon>Bacteria</taxon>
        <taxon>Bacillati</taxon>
        <taxon>Actinomycetota</taxon>
        <taxon>Actinomycetes</taxon>
        <taxon>Pseudonocardiales</taxon>
        <taxon>Pseudonocardiaceae</taxon>
        <taxon>Kibdelosporangium</taxon>
    </lineage>
</organism>
<feature type="compositionally biased region" description="Polar residues" evidence="1">
    <location>
        <begin position="10"/>
        <end position="24"/>
    </location>
</feature>
<evidence type="ECO:0000313" key="2">
    <source>
        <dbReference type="EMBL" id="MCE7009890.1"/>
    </source>
</evidence>
<name>A0ABS8ZQ98_9PSEU</name>
<keyword evidence="3" id="KW-1185">Reference proteome</keyword>
<reference evidence="2 3" key="1">
    <citation type="submission" date="2021-12" db="EMBL/GenBank/DDBJ databases">
        <title>Genome sequence of Kibdelosporangium philippinense ATCC 49844.</title>
        <authorList>
            <person name="Fedorov E.A."/>
            <person name="Omeragic M."/>
            <person name="Shalygina K.F."/>
            <person name="Maclea K.S."/>
        </authorList>
    </citation>
    <scope>NUCLEOTIDE SEQUENCE [LARGE SCALE GENOMIC DNA]</scope>
    <source>
        <strain evidence="2 3">ATCC 49844</strain>
    </source>
</reference>
<dbReference type="Proteomes" id="UP001521150">
    <property type="component" value="Unassembled WGS sequence"/>
</dbReference>
<comment type="caution">
    <text evidence="2">The sequence shown here is derived from an EMBL/GenBank/DDBJ whole genome shotgun (WGS) entry which is preliminary data.</text>
</comment>
<gene>
    <name evidence="2" type="ORF">LWC34_44865</name>
</gene>
<proteinExistence type="predicted"/>
<accession>A0ABS8ZQ98</accession>
<protein>
    <submittedName>
        <fullName evidence="2">Uncharacterized protein</fullName>
    </submittedName>
</protein>
<dbReference type="RefSeq" id="WP_233731394.1">
    <property type="nucleotide sequence ID" value="NZ_JAJVCN010000004.1"/>
</dbReference>
<sequence length="330" mass="37276">MTLEVRRWQMNPTPTDLDSSQSGRTHCPVGRPIYESSDVPAVLATESTLRLRRLRPGRLQAPIATQRSTRRSGRSIPLYAIADTEPIPTTSSKQATQIQRRRTCAQCGHISQEPFTEARDGKRYCDSHIDEANKRALAAEQARDRVSCADWAREALEDDSTVLVAMLGPSGPAPFRIRIEDVSGTVVLDQTVPAEQFPDEIEILMGTVANEDLPDWLFTREAQLLCDHRLLLIATLEAEKMYTSLLRAAGVKANLRHLRSDSNNNILRRYRVWNGQAPMKESRRHRLLTAGLDSWFPPPRRFKDLTAEEIVFEMRTMLLEMAEASSAIED</sequence>
<evidence type="ECO:0000256" key="1">
    <source>
        <dbReference type="SAM" id="MobiDB-lite"/>
    </source>
</evidence>
<evidence type="ECO:0000313" key="3">
    <source>
        <dbReference type="Proteomes" id="UP001521150"/>
    </source>
</evidence>